<reference evidence="1" key="1">
    <citation type="submission" date="2022-04" db="EMBL/GenBank/DDBJ databases">
        <title>Chromosome-scale genome assembly of Holotrichia oblita Faldermann.</title>
        <authorList>
            <person name="Rongchong L."/>
        </authorList>
    </citation>
    <scope>NUCLEOTIDE SEQUENCE</scope>
    <source>
        <strain evidence="1">81SQS9</strain>
    </source>
</reference>
<keyword evidence="2" id="KW-1185">Reference proteome</keyword>
<dbReference type="EMBL" id="CM043016">
    <property type="protein sequence ID" value="KAI4468472.1"/>
    <property type="molecule type" value="Genomic_DNA"/>
</dbReference>
<name>A0ACB9TNN6_HOLOL</name>
<gene>
    <name evidence="1" type="ORF">MML48_2g00019892</name>
</gene>
<evidence type="ECO:0000313" key="1">
    <source>
        <dbReference type="EMBL" id="KAI4468472.1"/>
    </source>
</evidence>
<accession>A0ACB9TNN6</accession>
<organism evidence="1 2">
    <name type="scientific">Holotrichia oblita</name>
    <name type="common">Chafer beetle</name>
    <dbReference type="NCBI Taxonomy" id="644536"/>
    <lineage>
        <taxon>Eukaryota</taxon>
        <taxon>Metazoa</taxon>
        <taxon>Ecdysozoa</taxon>
        <taxon>Arthropoda</taxon>
        <taxon>Hexapoda</taxon>
        <taxon>Insecta</taxon>
        <taxon>Pterygota</taxon>
        <taxon>Neoptera</taxon>
        <taxon>Endopterygota</taxon>
        <taxon>Coleoptera</taxon>
        <taxon>Polyphaga</taxon>
        <taxon>Scarabaeiformia</taxon>
        <taxon>Scarabaeidae</taxon>
        <taxon>Melolonthinae</taxon>
        <taxon>Holotrichia</taxon>
    </lineage>
</organism>
<proteinExistence type="predicted"/>
<dbReference type="Proteomes" id="UP001056778">
    <property type="component" value="Chromosome 2"/>
</dbReference>
<comment type="caution">
    <text evidence="1">The sequence shown here is derived from an EMBL/GenBank/DDBJ whole genome shotgun (WGS) entry which is preliminary data.</text>
</comment>
<protein>
    <submittedName>
        <fullName evidence="1">Zinc finger c2h2 superfamily</fullName>
    </submittedName>
</protein>
<evidence type="ECO:0000313" key="2">
    <source>
        <dbReference type="Proteomes" id="UP001056778"/>
    </source>
</evidence>
<sequence>MAVCGPKLSLCGLILSVWGILQLTLMGVFYYIRSVALAEDVPGLEEHFESLEEFYAAADAGYTQVYINYLIKFYQATHNQISRMRTIAGLQRAFT</sequence>